<proteinExistence type="predicted"/>
<evidence type="ECO:0008006" key="5">
    <source>
        <dbReference type="Google" id="ProtNLM"/>
    </source>
</evidence>
<organism evidence="3 4">
    <name type="scientific">Caenispirillum salinarum AK4</name>
    <dbReference type="NCBI Taxonomy" id="1238182"/>
    <lineage>
        <taxon>Bacteria</taxon>
        <taxon>Pseudomonadati</taxon>
        <taxon>Pseudomonadota</taxon>
        <taxon>Alphaproteobacteria</taxon>
        <taxon>Rhodospirillales</taxon>
        <taxon>Novispirillaceae</taxon>
        <taxon>Caenispirillum</taxon>
    </lineage>
</organism>
<reference evidence="3 4" key="1">
    <citation type="journal article" date="2013" name="Genome Announc.">
        <title>Draft Genome Sequence of an Alphaproteobacterium, Caenispirillum salinarum AK4(T), Isolated from a Solar Saltern.</title>
        <authorList>
            <person name="Khatri I."/>
            <person name="Singh A."/>
            <person name="Korpole S."/>
            <person name="Pinnaka A.K."/>
            <person name="Subramanian S."/>
        </authorList>
    </citation>
    <scope>NUCLEOTIDE SEQUENCE [LARGE SCALE GENOMIC DNA]</scope>
    <source>
        <strain evidence="3 4">AK4</strain>
    </source>
</reference>
<dbReference type="AlphaFoldDB" id="K9HVK9"/>
<accession>K9HVK9</accession>
<evidence type="ECO:0000256" key="1">
    <source>
        <dbReference type="SAM" id="Coils"/>
    </source>
</evidence>
<gene>
    <name evidence="3" type="ORF">C882_2343</name>
</gene>
<sequence>MTSMMKRLKTGAIALTAVATLSACATGGPKLDEANMNADERQLASYAGEDYVEQYAVQAGLAGAAGGAIAGCIIAAVAGASCEDGALIGGGIGALAGAAYGAEAGRQTAQLAEQQLGEEQALAVAAQELDDARASNRAAQAVVTQQGRRLASLRERMESGAASREQYDAALEEARQAEMLIGGSRDKLRDSLGDIEKRIEAERDRGGDTAKLTATYESLKKEADNLDRQLAVLTSDREATEALMASS</sequence>
<dbReference type="Proteomes" id="UP000009881">
    <property type="component" value="Unassembled WGS sequence"/>
</dbReference>
<dbReference type="PROSITE" id="PS51257">
    <property type="entry name" value="PROKAR_LIPOPROTEIN"/>
    <property type="match status" value="1"/>
</dbReference>
<comment type="caution">
    <text evidence="3">The sequence shown here is derived from an EMBL/GenBank/DDBJ whole genome shotgun (WGS) entry which is preliminary data.</text>
</comment>
<feature type="signal peptide" evidence="2">
    <location>
        <begin position="1"/>
        <end position="25"/>
    </location>
</feature>
<protein>
    <recommendedName>
        <fullName evidence="5">Glycine zipper domain-containing protein</fullName>
    </recommendedName>
</protein>
<keyword evidence="1" id="KW-0175">Coiled coil</keyword>
<evidence type="ECO:0000256" key="2">
    <source>
        <dbReference type="SAM" id="SignalP"/>
    </source>
</evidence>
<keyword evidence="2" id="KW-0732">Signal</keyword>
<name>K9HVK9_9PROT</name>
<feature type="coiled-coil region" evidence="1">
    <location>
        <begin position="185"/>
        <end position="243"/>
    </location>
</feature>
<keyword evidence="4" id="KW-1185">Reference proteome</keyword>
<feature type="chain" id="PRO_5003931815" description="Glycine zipper domain-containing protein" evidence="2">
    <location>
        <begin position="26"/>
        <end position="247"/>
    </location>
</feature>
<evidence type="ECO:0000313" key="3">
    <source>
        <dbReference type="EMBL" id="EKV32266.1"/>
    </source>
</evidence>
<dbReference type="OrthoDB" id="9993164at2"/>
<dbReference type="STRING" id="1238182.C882_2343"/>
<dbReference type="EMBL" id="ANHY01000003">
    <property type="protein sequence ID" value="EKV32266.1"/>
    <property type="molecule type" value="Genomic_DNA"/>
</dbReference>
<evidence type="ECO:0000313" key="4">
    <source>
        <dbReference type="Proteomes" id="UP000009881"/>
    </source>
</evidence>
<dbReference type="RefSeq" id="WP_009538754.1">
    <property type="nucleotide sequence ID" value="NZ_ANHY01000003.1"/>
</dbReference>